<protein>
    <submittedName>
        <fullName evidence="1">Uncharacterized protein</fullName>
    </submittedName>
</protein>
<name>A0A9P8VSC0_9HYPO</name>
<evidence type="ECO:0000313" key="2">
    <source>
        <dbReference type="Proteomes" id="UP000777438"/>
    </source>
</evidence>
<organism evidence="1 2">
    <name type="scientific">Thelonectria olida</name>
    <dbReference type="NCBI Taxonomy" id="1576542"/>
    <lineage>
        <taxon>Eukaryota</taxon>
        <taxon>Fungi</taxon>
        <taxon>Dikarya</taxon>
        <taxon>Ascomycota</taxon>
        <taxon>Pezizomycotina</taxon>
        <taxon>Sordariomycetes</taxon>
        <taxon>Hypocreomycetidae</taxon>
        <taxon>Hypocreales</taxon>
        <taxon>Nectriaceae</taxon>
        <taxon>Thelonectria</taxon>
    </lineage>
</organism>
<accession>A0A9P8VSC0</accession>
<reference evidence="1 2" key="1">
    <citation type="journal article" date="2021" name="Nat. Commun.">
        <title>Genetic determinants of endophytism in the Arabidopsis root mycobiome.</title>
        <authorList>
            <person name="Mesny F."/>
            <person name="Miyauchi S."/>
            <person name="Thiergart T."/>
            <person name="Pickel B."/>
            <person name="Atanasova L."/>
            <person name="Karlsson M."/>
            <person name="Huettel B."/>
            <person name="Barry K.W."/>
            <person name="Haridas S."/>
            <person name="Chen C."/>
            <person name="Bauer D."/>
            <person name="Andreopoulos W."/>
            <person name="Pangilinan J."/>
            <person name="LaButti K."/>
            <person name="Riley R."/>
            <person name="Lipzen A."/>
            <person name="Clum A."/>
            <person name="Drula E."/>
            <person name="Henrissat B."/>
            <person name="Kohler A."/>
            <person name="Grigoriev I.V."/>
            <person name="Martin F.M."/>
            <person name="Hacquard S."/>
        </authorList>
    </citation>
    <scope>NUCLEOTIDE SEQUENCE [LARGE SCALE GENOMIC DNA]</scope>
    <source>
        <strain evidence="1 2">MPI-CAGE-CH-0241</strain>
    </source>
</reference>
<dbReference type="AlphaFoldDB" id="A0A9P8VSC0"/>
<dbReference type="OrthoDB" id="5106562at2759"/>
<dbReference type="EMBL" id="JAGPYM010000045">
    <property type="protein sequence ID" value="KAH6873617.1"/>
    <property type="molecule type" value="Genomic_DNA"/>
</dbReference>
<gene>
    <name evidence="1" type="ORF">B0T10DRAFT_466147</name>
</gene>
<proteinExistence type="predicted"/>
<sequence length="281" mass="31442">MERKYCPNIIAPPPDQMRYGSAFDPSWCSVALVAVTVVLKANRHQSQPAEDTEKWWATPLKLSNQRCLRAVTITIRNLHLVTVAKPHARDWSAILPCGEIDMRAFSSTTLATAGVERHYPSALDEAAEDQTAIANEGACLKVIGMHSWKQSLMDTEEPPSQAVNAYDDDSFILIDDSRREQPADNTCRPTKDPVRDRGYNFKPVSLPARPLEITQLPQEPLLLFRQFTPTSLVETWVQYTNSWVSHLLEEAQGGSRCLGPRHGYLNGSRPVLQKSMCGLQS</sequence>
<comment type="caution">
    <text evidence="1">The sequence shown here is derived from an EMBL/GenBank/DDBJ whole genome shotgun (WGS) entry which is preliminary data.</text>
</comment>
<evidence type="ECO:0000313" key="1">
    <source>
        <dbReference type="EMBL" id="KAH6873617.1"/>
    </source>
</evidence>
<keyword evidence="2" id="KW-1185">Reference proteome</keyword>
<dbReference type="Proteomes" id="UP000777438">
    <property type="component" value="Unassembled WGS sequence"/>
</dbReference>